<sequence length="145" mass="16005">MHDFSGTWKCTEVRNMEEFLKELDVAWLKRKAGSIMGFGVNRLVQTVTQSGDKIAISNVGGIKDFTNEIRVGHGAQTMESMDGPVTGTPTWAEDGSLVLETEMKGKAVTLLRRRVSHDTTELETIHNGVSAIRVFTLQEDNNSGH</sequence>
<keyword evidence="2" id="KW-1185">Reference proteome</keyword>
<dbReference type="OMA" id="CTEVRNM"/>
<name>A0A067C228_SAPPC</name>
<dbReference type="KEGG" id="spar:SPRG_09657"/>
<dbReference type="RefSeq" id="XP_012204472.1">
    <property type="nucleotide sequence ID" value="XM_012349082.1"/>
</dbReference>
<dbReference type="EMBL" id="KK583238">
    <property type="protein sequence ID" value="KDO24824.1"/>
    <property type="molecule type" value="Genomic_DNA"/>
</dbReference>
<dbReference type="Proteomes" id="UP000030745">
    <property type="component" value="Unassembled WGS sequence"/>
</dbReference>
<evidence type="ECO:0000313" key="2">
    <source>
        <dbReference type="Proteomes" id="UP000030745"/>
    </source>
</evidence>
<dbReference type="SUPFAM" id="SSF50814">
    <property type="entry name" value="Lipocalins"/>
    <property type="match status" value="1"/>
</dbReference>
<dbReference type="Gene3D" id="2.40.128.20">
    <property type="match status" value="1"/>
</dbReference>
<dbReference type="AlphaFoldDB" id="A0A067C228"/>
<dbReference type="OrthoDB" id="354351at2759"/>
<accession>A0A067C228</accession>
<reference evidence="1 2" key="1">
    <citation type="journal article" date="2013" name="PLoS Genet.">
        <title>Distinctive expansion of potential virulence genes in the genome of the oomycete fish pathogen Saprolegnia parasitica.</title>
        <authorList>
            <person name="Jiang R.H."/>
            <person name="de Bruijn I."/>
            <person name="Haas B.J."/>
            <person name="Belmonte R."/>
            <person name="Lobach L."/>
            <person name="Christie J."/>
            <person name="van den Ackerveken G."/>
            <person name="Bottin A."/>
            <person name="Bulone V."/>
            <person name="Diaz-Moreno S.M."/>
            <person name="Dumas B."/>
            <person name="Fan L."/>
            <person name="Gaulin E."/>
            <person name="Govers F."/>
            <person name="Grenville-Briggs L.J."/>
            <person name="Horner N.R."/>
            <person name="Levin J.Z."/>
            <person name="Mammella M."/>
            <person name="Meijer H.J."/>
            <person name="Morris P."/>
            <person name="Nusbaum C."/>
            <person name="Oome S."/>
            <person name="Phillips A.J."/>
            <person name="van Rooyen D."/>
            <person name="Rzeszutek E."/>
            <person name="Saraiva M."/>
            <person name="Secombes C.J."/>
            <person name="Seidl M.F."/>
            <person name="Snel B."/>
            <person name="Stassen J.H."/>
            <person name="Sykes S."/>
            <person name="Tripathy S."/>
            <person name="van den Berg H."/>
            <person name="Vega-Arreguin J.C."/>
            <person name="Wawra S."/>
            <person name="Young S.K."/>
            <person name="Zeng Q."/>
            <person name="Dieguez-Uribeondo J."/>
            <person name="Russ C."/>
            <person name="Tyler B.M."/>
            <person name="van West P."/>
        </authorList>
    </citation>
    <scope>NUCLEOTIDE SEQUENCE [LARGE SCALE GENOMIC DNA]</scope>
    <source>
        <strain evidence="1 2">CBS 223.65</strain>
    </source>
</reference>
<evidence type="ECO:0000313" key="1">
    <source>
        <dbReference type="EMBL" id="KDO24824.1"/>
    </source>
</evidence>
<dbReference type="GeneID" id="24131810"/>
<dbReference type="CDD" id="cd00742">
    <property type="entry name" value="FABP"/>
    <property type="match status" value="1"/>
</dbReference>
<gene>
    <name evidence="1" type="ORF">SPRG_09657</name>
</gene>
<dbReference type="VEuPathDB" id="FungiDB:SPRG_09657"/>
<dbReference type="InterPro" id="IPR012674">
    <property type="entry name" value="Calycin"/>
</dbReference>
<proteinExistence type="predicted"/>
<evidence type="ECO:0008006" key="3">
    <source>
        <dbReference type="Google" id="ProtNLM"/>
    </source>
</evidence>
<protein>
    <recommendedName>
        <fullName evidence="3">Cytosolic fatty-acid binding proteins domain-containing protein</fullName>
    </recommendedName>
</protein>
<organism evidence="1 2">
    <name type="scientific">Saprolegnia parasitica (strain CBS 223.65)</name>
    <dbReference type="NCBI Taxonomy" id="695850"/>
    <lineage>
        <taxon>Eukaryota</taxon>
        <taxon>Sar</taxon>
        <taxon>Stramenopiles</taxon>
        <taxon>Oomycota</taxon>
        <taxon>Saprolegniomycetes</taxon>
        <taxon>Saprolegniales</taxon>
        <taxon>Saprolegniaceae</taxon>
        <taxon>Saprolegnia</taxon>
    </lineage>
</organism>